<dbReference type="AlphaFoldDB" id="X0UEZ3"/>
<protein>
    <submittedName>
        <fullName evidence="1">Uncharacterized protein</fullName>
    </submittedName>
</protein>
<sequence length="123" mass="13161">MRYLVLLLAMLLAPAAWATVATTTACDDDTDVLEAGRFRTIVCRNLCDEVIDTDTACDEYDFGTNMPDIIVLEREEVGGNCSDAGGPAFTFTTGPVTGGTPSYDIDTTAVVLNDTTDRIVIDV</sequence>
<dbReference type="EMBL" id="BARS01012188">
    <property type="protein sequence ID" value="GAF97881.1"/>
    <property type="molecule type" value="Genomic_DNA"/>
</dbReference>
<evidence type="ECO:0000313" key="1">
    <source>
        <dbReference type="EMBL" id="GAF97881.1"/>
    </source>
</evidence>
<organism evidence="1">
    <name type="scientific">marine sediment metagenome</name>
    <dbReference type="NCBI Taxonomy" id="412755"/>
    <lineage>
        <taxon>unclassified sequences</taxon>
        <taxon>metagenomes</taxon>
        <taxon>ecological metagenomes</taxon>
    </lineage>
</organism>
<dbReference type="PROSITE" id="PS51257">
    <property type="entry name" value="PROKAR_LIPOPROTEIN"/>
    <property type="match status" value="1"/>
</dbReference>
<feature type="non-terminal residue" evidence="1">
    <location>
        <position position="123"/>
    </location>
</feature>
<proteinExistence type="predicted"/>
<reference evidence="1" key="1">
    <citation type="journal article" date="2014" name="Front. Microbiol.">
        <title>High frequency of phylogenetically diverse reductive dehalogenase-homologous genes in deep subseafloor sedimentary metagenomes.</title>
        <authorList>
            <person name="Kawai M."/>
            <person name="Futagami T."/>
            <person name="Toyoda A."/>
            <person name="Takaki Y."/>
            <person name="Nishi S."/>
            <person name="Hori S."/>
            <person name="Arai W."/>
            <person name="Tsubouchi T."/>
            <person name="Morono Y."/>
            <person name="Uchiyama I."/>
            <person name="Ito T."/>
            <person name="Fujiyama A."/>
            <person name="Inagaki F."/>
            <person name="Takami H."/>
        </authorList>
    </citation>
    <scope>NUCLEOTIDE SEQUENCE</scope>
    <source>
        <strain evidence="1">Expedition CK06-06</strain>
    </source>
</reference>
<comment type="caution">
    <text evidence="1">The sequence shown here is derived from an EMBL/GenBank/DDBJ whole genome shotgun (WGS) entry which is preliminary data.</text>
</comment>
<accession>X0UEZ3</accession>
<gene>
    <name evidence="1" type="ORF">S01H1_21838</name>
</gene>
<name>X0UEZ3_9ZZZZ</name>